<comment type="caution">
    <text evidence="2">The sequence shown here is derived from an EMBL/GenBank/DDBJ whole genome shotgun (WGS) entry which is preliminary data.</text>
</comment>
<name>A0A1R1B598_PAELA</name>
<evidence type="ECO:0000313" key="3">
    <source>
        <dbReference type="Proteomes" id="UP000187074"/>
    </source>
</evidence>
<organism evidence="2 3">
    <name type="scientific">Paenibacillus lautus</name>
    <name type="common">Bacillus lautus</name>
    <dbReference type="NCBI Taxonomy" id="1401"/>
    <lineage>
        <taxon>Bacteria</taxon>
        <taxon>Bacillati</taxon>
        <taxon>Bacillota</taxon>
        <taxon>Bacilli</taxon>
        <taxon>Bacillales</taxon>
        <taxon>Paenibacillaceae</taxon>
        <taxon>Paenibacillus</taxon>
    </lineage>
</organism>
<gene>
    <name evidence="2" type="ORF">BK123_06475</name>
</gene>
<proteinExistence type="predicted"/>
<reference evidence="2 3" key="1">
    <citation type="submission" date="2016-11" db="EMBL/GenBank/DDBJ databases">
        <title>Paenibacillus species isolates.</title>
        <authorList>
            <person name="Beno S.M."/>
        </authorList>
    </citation>
    <scope>NUCLEOTIDE SEQUENCE [LARGE SCALE GENOMIC DNA]</scope>
    <source>
        <strain evidence="2 3">FSL F4-0100</strain>
    </source>
</reference>
<dbReference type="RefSeq" id="WP_076321575.1">
    <property type="nucleotide sequence ID" value="NZ_JBCMXI010000013.1"/>
</dbReference>
<feature type="chain" id="PRO_5012548445" evidence="1">
    <location>
        <begin position="25"/>
        <end position="137"/>
    </location>
</feature>
<dbReference type="STRING" id="1401.BK123_06475"/>
<sequence length="137" mass="15038">MKKRIASILTATAVLLSIPASAFAYTPLQTQSSSIITPLAHDQWNFVISGEDEVTFDYAKSDGVNLRVWLGDDERAGMELLVYDPNGNLFASGNSTSRTDYQVKLETKPKIEGTYKIKVVVNDGGGPYWISLAARSY</sequence>
<dbReference type="AlphaFoldDB" id="A0A1R1B598"/>
<evidence type="ECO:0000256" key="1">
    <source>
        <dbReference type="SAM" id="SignalP"/>
    </source>
</evidence>
<keyword evidence="1" id="KW-0732">Signal</keyword>
<dbReference type="Proteomes" id="UP000187074">
    <property type="component" value="Unassembled WGS sequence"/>
</dbReference>
<accession>A0A1R1B598</accession>
<evidence type="ECO:0000313" key="2">
    <source>
        <dbReference type="EMBL" id="OME94754.1"/>
    </source>
</evidence>
<dbReference type="EMBL" id="MRTF01000002">
    <property type="protein sequence ID" value="OME94754.1"/>
    <property type="molecule type" value="Genomic_DNA"/>
</dbReference>
<feature type="signal peptide" evidence="1">
    <location>
        <begin position="1"/>
        <end position="24"/>
    </location>
</feature>
<dbReference type="Gene3D" id="2.60.120.380">
    <property type="match status" value="1"/>
</dbReference>
<protein>
    <submittedName>
        <fullName evidence="2">Uncharacterized protein</fullName>
    </submittedName>
</protein>